<dbReference type="SUPFAM" id="SSF54593">
    <property type="entry name" value="Glyoxalase/Bleomycin resistance protein/Dihydroxybiphenyl dioxygenase"/>
    <property type="match status" value="2"/>
</dbReference>
<dbReference type="AlphaFoldDB" id="A0A1I4JZC8"/>
<organism evidence="3 4">
    <name type="scientific">Methylorubrum salsuginis</name>
    <dbReference type="NCBI Taxonomy" id="414703"/>
    <lineage>
        <taxon>Bacteria</taxon>
        <taxon>Pseudomonadati</taxon>
        <taxon>Pseudomonadota</taxon>
        <taxon>Alphaproteobacteria</taxon>
        <taxon>Hyphomicrobiales</taxon>
        <taxon>Methylobacteriaceae</taxon>
        <taxon>Methylorubrum</taxon>
    </lineage>
</organism>
<dbReference type="GO" id="GO:0046491">
    <property type="term" value="P:L-methylmalonyl-CoA metabolic process"/>
    <property type="evidence" value="ECO:0007669"/>
    <property type="project" value="TreeGrafter"/>
</dbReference>
<dbReference type="InterPro" id="IPR004360">
    <property type="entry name" value="Glyas_Fos-R_dOase_dom"/>
</dbReference>
<dbReference type="GO" id="GO:0051213">
    <property type="term" value="F:dioxygenase activity"/>
    <property type="evidence" value="ECO:0007669"/>
    <property type="project" value="UniProtKB-KW"/>
</dbReference>
<protein>
    <submittedName>
        <fullName evidence="3">Glyoxalase/Bleomycin resistance protein/Dioxygenase superfamily protein</fullName>
    </submittedName>
</protein>
<keyword evidence="4" id="KW-1185">Reference proteome</keyword>
<dbReference type="STRING" id="414703.SAMN04488125_12235"/>
<dbReference type="PROSITE" id="PS51819">
    <property type="entry name" value="VOC"/>
    <property type="match status" value="1"/>
</dbReference>
<sequence>MKTPRTAIRIAAIRLLCPDPGKTATFYAAAFGATVAPDGSRLALGAQTIELAPAADRGAGFAPANGTDFQHCALVVADMEAAYAHLRGVPGWTPISRAGPERLPASSGGVSAFKFRDPDGHPLELLAFPPGAVPPLWRDRPGLFLGIDHTAITVADTERAVAFYAGLGFTVASQGVNHGPEQARLDALHAPVVEVTCLTPPGGAPPHLELLCYRTPGSISRTCADGSPLATRLVFAGSGDSSTPLRDPDGHRLLMASGTFRSAALHEP</sequence>
<dbReference type="GO" id="GO:0004462">
    <property type="term" value="F:lactoylglutathione lyase activity"/>
    <property type="evidence" value="ECO:0007669"/>
    <property type="project" value="InterPro"/>
</dbReference>
<dbReference type="Pfam" id="PF00903">
    <property type="entry name" value="Glyoxalase"/>
    <property type="match status" value="2"/>
</dbReference>
<dbReference type="PROSITE" id="PS00934">
    <property type="entry name" value="GLYOXALASE_I_1"/>
    <property type="match status" value="1"/>
</dbReference>
<dbReference type="EMBL" id="FOSV01000022">
    <property type="protein sequence ID" value="SFL71794.1"/>
    <property type="molecule type" value="Genomic_DNA"/>
</dbReference>
<accession>A0A1I4JZC8</accession>
<dbReference type="InterPro" id="IPR051785">
    <property type="entry name" value="MMCE/EMCE_epimerase"/>
</dbReference>
<feature type="domain" description="VOC" evidence="2">
    <location>
        <begin position="9"/>
        <end position="128"/>
    </location>
</feature>
<reference evidence="4" key="1">
    <citation type="submission" date="2016-10" db="EMBL/GenBank/DDBJ databases">
        <authorList>
            <person name="Varghese N."/>
            <person name="Submissions S."/>
        </authorList>
    </citation>
    <scope>NUCLEOTIDE SEQUENCE [LARGE SCALE GENOMIC DNA]</scope>
    <source>
        <strain evidence="4">CGMCC 1.6474</strain>
    </source>
</reference>
<dbReference type="InterPro" id="IPR018146">
    <property type="entry name" value="Glyoxalase_1_CS"/>
</dbReference>
<dbReference type="OrthoDB" id="9788468at2"/>
<dbReference type="PANTHER" id="PTHR43048">
    <property type="entry name" value="METHYLMALONYL-COA EPIMERASE"/>
    <property type="match status" value="1"/>
</dbReference>
<gene>
    <name evidence="3" type="ORF">SAMN04488125_12235</name>
</gene>
<evidence type="ECO:0000313" key="4">
    <source>
        <dbReference type="Proteomes" id="UP000198804"/>
    </source>
</evidence>
<dbReference type="RefSeq" id="WP_091950495.1">
    <property type="nucleotide sequence ID" value="NZ_FOSV01000022.1"/>
</dbReference>
<dbReference type="Proteomes" id="UP000198804">
    <property type="component" value="Unassembled WGS sequence"/>
</dbReference>
<dbReference type="PANTHER" id="PTHR43048:SF3">
    <property type="entry name" value="METHYLMALONYL-COA EPIMERASE, MITOCHONDRIAL"/>
    <property type="match status" value="1"/>
</dbReference>
<evidence type="ECO:0000259" key="2">
    <source>
        <dbReference type="PROSITE" id="PS51819"/>
    </source>
</evidence>
<dbReference type="CDD" id="cd06587">
    <property type="entry name" value="VOC"/>
    <property type="match status" value="1"/>
</dbReference>
<proteinExistence type="predicted"/>
<keyword evidence="1" id="KW-0479">Metal-binding</keyword>
<dbReference type="InterPro" id="IPR029068">
    <property type="entry name" value="Glyas_Bleomycin-R_OHBP_Dase"/>
</dbReference>
<name>A0A1I4JZC8_9HYPH</name>
<dbReference type="Gene3D" id="3.10.180.10">
    <property type="entry name" value="2,3-Dihydroxybiphenyl 1,2-Dioxygenase, domain 1"/>
    <property type="match status" value="2"/>
</dbReference>
<evidence type="ECO:0000256" key="1">
    <source>
        <dbReference type="ARBA" id="ARBA00022723"/>
    </source>
</evidence>
<dbReference type="GO" id="GO:0004493">
    <property type="term" value="F:methylmalonyl-CoA epimerase activity"/>
    <property type="evidence" value="ECO:0007669"/>
    <property type="project" value="TreeGrafter"/>
</dbReference>
<dbReference type="InterPro" id="IPR037523">
    <property type="entry name" value="VOC_core"/>
</dbReference>
<keyword evidence="3" id="KW-0223">Dioxygenase</keyword>
<dbReference type="GO" id="GO:0046872">
    <property type="term" value="F:metal ion binding"/>
    <property type="evidence" value="ECO:0007669"/>
    <property type="project" value="UniProtKB-KW"/>
</dbReference>
<keyword evidence="3" id="KW-0560">Oxidoreductase</keyword>
<evidence type="ECO:0000313" key="3">
    <source>
        <dbReference type="EMBL" id="SFL71794.1"/>
    </source>
</evidence>